<evidence type="ECO:0000313" key="2">
    <source>
        <dbReference type="Proteomes" id="UP000676565"/>
    </source>
</evidence>
<dbReference type="EMBL" id="JAGKQQ010000001">
    <property type="protein sequence ID" value="MBP3956187.1"/>
    <property type="molecule type" value="Genomic_DNA"/>
</dbReference>
<dbReference type="RefSeq" id="WP_210654212.1">
    <property type="nucleotide sequence ID" value="NZ_JAGKQQ010000001.1"/>
</dbReference>
<sequence>MSEYLCLTLIAEAGETESAFKTRLTAFWSHLIRTQPDTYEAVYAEAKHFDATGGRVSRQYMVGEGATSAVLEALTTKGIAAAPVDTDDTYTKYEASGSEWFQIAH</sequence>
<keyword evidence="2" id="KW-1185">Reference proteome</keyword>
<proteinExistence type="predicted"/>
<evidence type="ECO:0000313" key="1">
    <source>
        <dbReference type="EMBL" id="MBP3956187.1"/>
    </source>
</evidence>
<organism evidence="1 2">
    <name type="scientific">Gemmata palustris</name>
    <dbReference type="NCBI Taxonomy" id="2822762"/>
    <lineage>
        <taxon>Bacteria</taxon>
        <taxon>Pseudomonadati</taxon>
        <taxon>Planctomycetota</taxon>
        <taxon>Planctomycetia</taxon>
        <taxon>Gemmatales</taxon>
        <taxon>Gemmataceae</taxon>
        <taxon>Gemmata</taxon>
    </lineage>
</organism>
<name>A0ABS5BRZ8_9BACT</name>
<reference evidence="1 2" key="1">
    <citation type="submission" date="2021-04" db="EMBL/GenBank/DDBJ databases">
        <authorList>
            <person name="Ivanova A."/>
        </authorList>
    </citation>
    <scope>NUCLEOTIDE SEQUENCE [LARGE SCALE GENOMIC DNA]</scope>
    <source>
        <strain evidence="1 2">G18</strain>
    </source>
</reference>
<comment type="caution">
    <text evidence="1">The sequence shown here is derived from an EMBL/GenBank/DDBJ whole genome shotgun (WGS) entry which is preliminary data.</text>
</comment>
<dbReference type="Proteomes" id="UP000676565">
    <property type="component" value="Unassembled WGS sequence"/>
</dbReference>
<gene>
    <name evidence="1" type="ORF">J8F10_12925</name>
</gene>
<accession>A0ABS5BRZ8</accession>
<protein>
    <submittedName>
        <fullName evidence="1">Uncharacterized protein</fullName>
    </submittedName>
</protein>